<keyword evidence="3" id="KW-1185">Reference proteome</keyword>
<gene>
    <name evidence="2" type="ORF">PCOR1329_LOCUS39642</name>
</gene>
<comment type="caution">
    <text evidence="2">The sequence shown here is derived from an EMBL/GenBank/DDBJ whole genome shotgun (WGS) entry which is preliminary data.</text>
</comment>
<organism evidence="2 3">
    <name type="scientific">Prorocentrum cordatum</name>
    <dbReference type="NCBI Taxonomy" id="2364126"/>
    <lineage>
        <taxon>Eukaryota</taxon>
        <taxon>Sar</taxon>
        <taxon>Alveolata</taxon>
        <taxon>Dinophyceae</taxon>
        <taxon>Prorocentrales</taxon>
        <taxon>Prorocentraceae</taxon>
        <taxon>Prorocentrum</taxon>
    </lineage>
</organism>
<feature type="region of interest" description="Disordered" evidence="1">
    <location>
        <begin position="63"/>
        <end position="94"/>
    </location>
</feature>
<reference evidence="2" key="1">
    <citation type="submission" date="2023-10" db="EMBL/GenBank/DDBJ databases">
        <authorList>
            <person name="Chen Y."/>
            <person name="Shah S."/>
            <person name="Dougan E. K."/>
            <person name="Thang M."/>
            <person name="Chan C."/>
        </authorList>
    </citation>
    <scope>NUCLEOTIDE SEQUENCE [LARGE SCALE GENOMIC DNA]</scope>
</reference>
<dbReference type="Proteomes" id="UP001189429">
    <property type="component" value="Unassembled WGS sequence"/>
</dbReference>
<proteinExistence type="predicted"/>
<evidence type="ECO:0000313" key="3">
    <source>
        <dbReference type="Proteomes" id="UP001189429"/>
    </source>
</evidence>
<feature type="non-terminal residue" evidence="2">
    <location>
        <position position="1"/>
    </location>
</feature>
<evidence type="ECO:0000256" key="1">
    <source>
        <dbReference type="SAM" id="MobiDB-lite"/>
    </source>
</evidence>
<dbReference type="EMBL" id="CAUYUJ010014786">
    <property type="protein sequence ID" value="CAK0846035.1"/>
    <property type="molecule type" value="Genomic_DNA"/>
</dbReference>
<name>A0ABN9TK36_9DINO</name>
<sequence>QIVGSLLEPDVEATRVKGKGNLIDSGVAMSDFVDKLRTHCGLALCDKGATGKWWHRKLIIPKELATPPKPKKTPDPDSRRTKKRRVEHQRAKARLETHLQETHSLEMLEETRATIATTQFGSTGGTCQQVVAEDLGLPGLSDELKAWGAGLIIRDRRRELAEKAATRICAEWVTRLEGAAIIADDVTAEAAVHYRGRGSGFEVRCLALRSNDADPPQQAKCLADAHGQTKALQQLEQDAVSGKKNGREARSNYHLDVTQIQSLVNQSE</sequence>
<accession>A0ABN9TK36</accession>
<feature type="non-terminal residue" evidence="2">
    <location>
        <position position="268"/>
    </location>
</feature>
<evidence type="ECO:0000313" key="2">
    <source>
        <dbReference type="EMBL" id="CAK0846035.1"/>
    </source>
</evidence>
<protein>
    <submittedName>
        <fullName evidence="2">Uncharacterized protein</fullName>
    </submittedName>
</protein>